<dbReference type="InterPro" id="IPR050076">
    <property type="entry name" value="ArchSynthase1/Queuine_TRR"/>
</dbReference>
<dbReference type="VEuPathDB" id="CryptoDB:Cvel_11773"/>
<organism evidence="7">
    <name type="scientific">Chromera velia CCMP2878</name>
    <dbReference type="NCBI Taxonomy" id="1169474"/>
    <lineage>
        <taxon>Eukaryota</taxon>
        <taxon>Sar</taxon>
        <taxon>Alveolata</taxon>
        <taxon>Colpodellida</taxon>
        <taxon>Chromeraceae</taxon>
        <taxon>Chromera</taxon>
    </lineage>
</organism>
<sequence length="536" mass="59571">MGGDRRSQWQGVRRRGRRRKHTNGRGILTPSFVCTRLPPDGQPAGRGGWRRLQRTTLLSRSSSRTALPPPPPPLSSPPDYSGFSFTTDFESKTDRSRTGLLETPHGTVETPNFIFCATKAAIKGLNMEQMKDAGTQFILSNTYHLFLNPGPEIVESRGGLQSFTGWRGPMLTDSGGYQIFSMGHGSVSEEIKGKRQEDEKKGATLKGKIDAKSGEYRADAEKQPSSASGLLKISEHGAKFRSYVNGSIKELTPEVSIQAQRSLGADIILVLDECTPFRVTKEYTEGAMKRSHRWAFRSLSEFVNGQEERRRSGRPTQALYGIVQGGVYPSLRKESCEFNNEHPFFGVAIGGSLGADKRMMRKTVAVTCRMLRRDRPIHLLGVGGVRDIFHGVANGIDTFDCVHPTRLGRHGGALVKRKFWEEGLPPTSKGKDSVMKVGEHFNVAKGLFKHDDRPIDSECGCATCRNYSRAYLHHCFKSGELVGGSLVAQHNVYFMNELMASIRAAIRENRLEEEKAKWVHPDLEQKSALASFNLRT</sequence>
<evidence type="ECO:0000256" key="3">
    <source>
        <dbReference type="ARBA" id="ARBA00022694"/>
    </source>
</evidence>
<feature type="compositionally biased region" description="Low complexity" evidence="5">
    <location>
        <begin position="54"/>
        <end position="66"/>
    </location>
</feature>
<dbReference type="EMBL" id="CDMZ01005542">
    <property type="protein sequence ID" value="CEM53166.1"/>
    <property type="molecule type" value="Genomic_DNA"/>
</dbReference>
<keyword evidence="2 4" id="KW-0808">Transferase</keyword>
<dbReference type="InterPro" id="IPR036511">
    <property type="entry name" value="TGT-like_sf"/>
</dbReference>
<keyword evidence="4" id="KW-0963">Cytoplasm</keyword>
<feature type="domain" description="tRNA-guanine(15) transglycosylase-like" evidence="6">
    <location>
        <begin position="95"/>
        <end position="189"/>
    </location>
</feature>
<evidence type="ECO:0000256" key="5">
    <source>
        <dbReference type="SAM" id="MobiDB-lite"/>
    </source>
</evidence>
<feature type="binding site" evidence="4">
    <location>
        <position position="272"/>
    </location>
    <ligand>
        <name>substrate</name>
    </ligand>
</feature>
<keyword evidence="4" id="KW-0479">Metal-binding</keyword>
<feature type="binding site" evidence="4">
    <location>
        <position position="490"/>
    </location>
    <ligand>
        <name>Zn(2+)</name>
        <dbReference type="ChEBI" id="CHEBI:29105"/>
    </ligand>
</feature>
<dbReference type="NCBIfam" id="TIGR00449">
    <property type="entry name" value="tgt_general"/>
    <property type="match status" value="1"/>
</dbReference>
<comment type="subunit">
    <text evidence="4">Heterodimer of a catalytic subunit and an accessory subunit.</text>
</comment>
<dbReference type="GO" id="GO:0005737">
    <property type="term" value="C:cytoplasm"/>
    <property type="evidence" value="ECO:0007669"/>
    <property type="project" value="UniProtKB-SubCell"/>
</dbReference>
<dbReference type="NCBIfam" id="TIGR00430">
    <property type="entry name" value="Q_tRNA_tgt"/>
    <property type="match status" value="1"/>
</dbReference>
<dbReference type="GO" id="GO:0008479">
    <property type="term" value="F:tRNA-guanosine(34) queuine transglycosylase activity"/>
    <property type="evidence" value="ECO:0007669"/>
    <property type="project" value="UniProtKB-UniRule"/>
</dbReference>
<dbReference type="EC" id="2.4.2.64" evidence="4"/>
<evidence type="ECO:0000313" key="7">
    <source>
        <dbReference type="EMBL" id="CEM53166.1"/>
    </source>
</evidence>
<comment type="subcellular location">
    <subcellularLocation>
        <location evidence="4">Cytoplasm</location>
    </subcellularLocation>
</comment>
<feature type="compositionally biased region" description="Basic residues" evidence="5">
    <location>
        <begin position="12"/>
        <end position="23"/>
    </location>
</feature>
<comment type="catalytic activity">
    <reaction evidence="4">
        <text>guanosine(34) in tRNA + queuine = queuosine(34) in tRNA + guanine</text>
        <dbReference type="Rhea" id="RHEA:16633"/>
        <dbReference type="Rhea" id="RHEA-COMP:10341"/>
        <dbReference type="Rhea" id="RHEA-COMP:18571"/>
        <dbReference type="ChEBI" id="CHEBI:16235"/>
        <dbReference type="ChEBI" id="CHEBI:17433"/>
        <dbReference type="ChEBI" id="CHEBI:74269"/>
        <dbReference type="ChEBI" id="CHEBI:194431"/>
        <dbReference type="EC" id="2.4.2.64"/>
    </reaction>
</comment>
<feature type="domain" description="tRNA-guanine(15) transglycosylase-like" evidence="6">
    <location>
        <begin position="223"/>
        <end position="519"/>
    </location>
</feature>
<dbReference type="PhylomeDB" id="A0A0G4I7T1"/>
<dbReference type="InterPro" id="IPR002616">
    <property type="entry name" value="tRNA_ribo_trans-like"/>
</dbReference>
<keyword evidence="4" id="KW-0862">Zinc</keyword>
<dbReference type="HAMAP" id="MF_00168">
    <property type="entry name" value="Q_tRNA_Tgt"/>
    <property type="match status" value="1"/>
</dbReference>
<dbReference type="Pfam" id="PF01702">
    <property type="entry name" value="TGT"/>
    <property type="match status" value="2"/>
</dbReference>
<feature type="region of interest" description="RNA binding; important for wobble base 34 recognition" evidence="4">
    <location>
        <begin position="405"/>
        <end position="409"/>
    </location>
</feature>
<name>A0A0G4I7T1_9ALVE</name>
<proteinExistence type="inferred from homology"/>
<dbReference type="SUPFAM" id="SSF51713">
    <property type="entry name" value="tRNA-guanine transglycosylase"/>
    <property type="match status" value="1"/>
</dbReference>
<evidence type="ECO:0000256" key="4">
    <source>
        <dbReference type="HAMAP-Rule" id="MF_03218"/>
    </source>
</evidence>
<dbReference type="InterPro" id="IPR004803">
    <property type="entry name" value="TGT"/>
</dbReference>
<evidence type="ECO:0000256" key="2">
    <source>
        <dbReference type="ARBA" id="ARBA00022679"/>
    </source>
</evidence>
<dbReference type="PANTHER" id="PTHR46499">
    <property type="entry name" value="QUEUINE TRNA-RIBOSYLTRANSFERASE"/>
    <property type="match status" value="1"/>
</dbReference>
<evidence type="ECO:0000256" key="1">
    <source>
        <dbReference type="ARBA" id="ARBA00022676"/>
    </source>
</evidence>
<dbReference type="GO" id="GO:0046872">
    <property type="term" value="F:metal ion binding"/>
    <property type="evidence" value="ECO:0007669"/>
    <property type="project" value="UniProtKB-KW"/>
</dbReference>
<feature type="binding site" evidence="4">
    <location>
        <position position="351"/>
    </location>
    <ligand>
        <name>substrate</name>
    </ligand>
</feature>
<evidence type="ECO:0000259" key="6">
    <source>
        <dbReference type="Pfam" id="PF01702"/>
    </source>
</evidence>
<reference evidence="7" key="1">
    <citation type="submission" date="2014-11" db="EMBL/GenBank/DDBJ databases">
        <authorList>
            <person name="Otto D Thomas"/>
            <person name="Naeem Raeece"/>
        </authorList>
    </citation>
    <scope>NUCLEOTIDE SEQUENCE</scope>
</reference>
<feature type="binding site" evidence="4">
    <location>
        <begin position="173"/>
        <end position="177"/>
    </location>
    <ligand>
        <name>substrate</name>
    </ligand>
</feature>
<gene>
    <name evidence="7" type="ORF">Cvel_11773</name>
</gene>
<protein>
    <recommendedName>
        <fullName evidence="4">Queuine tRNA-ribosyltransferase catalytic subunit 1</fullName>
        <ecNumber evidence="4">2.4.2.64</ecNumber>
    </recommendedName>
    <alternativeName>
        <fullName evidence="4">Guanine insertion enzyme</fullName>
    </alternativeName>
    <alternativeName>
        <fullName evidence="4">tRNA-guanine transglycosylase</fullName>
    </alternativeName>
</protein>
<dbReference type="GO" id="GO:0002099">
    <property type="term" value="P:tRNA wobble guanine modification"/>
    <property type="evidence" value="ECO:0007669"/>
    <property type="project" value="TreeGrafter"/>
</dbReference>
<feature type="binding site" evidence="4">
    <location>
        <position position="461"/>
    </location>
    <ligand>
        <name>Zn(2+)</name>
        <dbReference type="ChEBI" id="CHEBI:29105"/>
    </ligand>
</feature>
<comment type="similarity">
    <text evidence="4">Belongs to the queuine tRNA-ribosyltransferase family.</text>
</comment>
<keyword evidence="1 4" id="KW-0328">Glycosyltransferase</keyword>
<feature type="compositionally biased region" description="Pro residues" evidence="5">
    <location>
        <begin position="67"/>
        <end position="76"/>
    </location>
</feature>
<dbReference type="Gene3D" id="3.20.20.105">
    <property type="entry name" value="Queuine tRNA-ribosyltransferase-like"/>
    <property type="match status" value="1"/>
</dbReference>
<feature type="region of interest" description="RNA binding" evidence="4">
    <location>
        <begin position="381"/>
        <end position="387"/>
    </location>
</feature>
<accession>A0A0G4I7T1</accession>
<comment type="cofactor">
    <cofactor evidence="4">
        <name>Zn(2+)</name>
        <dbReference type="ChEBI" id="CHEBI:29105"/>
    </cofactor>
</comment>
<feature type="binding site" evidence="4">
    <location>
        <position position="464"/>
    </location>
    <ligand>
        <name>Zn(2+)</name>
        <dbReference type="ChEBI" id="CHEBI:29105"/>
    </ligand>
</feature>
<feature type="binding site" evidence="4">
    <location>
        <position position="324"/>
    </location>
    <ligand>
        <name>substrate</name>
    </ligand>
</feature>
<feature type="active site" description="Proton acceptor" evidence="4">
    <location>
        <position position="173"/>
    </location>
</feature>
<dbReference type="AlphaFoldDB" id="A0A0G4I7T1"/>
<keyword evidence="3 4" id="KW-0819">tRNA processing</keyword>
<feature type="region of interest" description="Disordered" evidence="5">
    <location>
        <begin position="1"/>
        <end position="104"/>
    </location>
</feature>
<dbReference type="PANTHER" id="PTHR46499:SF1">
    <property type="entry name" value="QUEUINE TRNA-RIBOSYLTRANSFERASE"/>
    <property type="match status" value="1"/>
</dbReference>
<feature type="binding site" evidence="4">
    <location>
        <position position="459"/>
    </location>
    <ligand>
        <name>Zn(2+)</name>
        <dbReference type="ChEBI" id="CHEBI:29105"/>
    </ligand>
</feature>
<feature type="active site" description="Nucleophile" evidence="4">
    <location>
        <position position="400"/>
    </location>
</feature>
<comment type="function">
    <text evidence="4">Catalytic subunit of the queuine tRNA-ribosyltransferase (TGT) that catalyzes the base-exchange of a guanine (G) residue with queuine (Q) at position 34 (anticodon wobble position) in tRNAs with GU(N) anticodons (tRNA-Asp, -Asn, -His and -Tyr), resulting in the hypermodified nucleoside queuosine (7-(((4,5-cis-dihydroxy-2-cyclopenten-1-yl)amino)methyl)-7-deazaguanosine). Catalysis occurs through a double-displacement mechanism. The nucleophile active site attacks the C1' of nucleotide 34 to detach the guanine base from the RNA, forming a covalent enzyme-RNA intermediate. The proton acceptor active site deprotonates the incoming queuine, allowing a nucleophilic attack on the C1' of the ribose to form the product.</text>
</comment>